<comment type="caution">
    <text evidence="6">The sequence shown here is derived from an EMBL/GenBank/DDBJ whole genome shotgun (WGS) entry which is preliminary data.</text>
</comment>
<dbReference type="Proteomes" id="UP001172159">
    <property type="component" value="Unassembled WGS sequence"/>
</dbReference>
<feature type="non-terminal residue" evidence="6">
    <location>
        <position position="1"/>
    </location>
</feature>
<feature type="active site" description="Nucleophile" evidence="4">
    <location>
        <position position="1"/>
    </location>
</feature>
<name>A0AA40EMP4_9PEZI</name>
<dbReference type="Gene3D" id="3.40.1090.10">
    <property type="entry name" value="Cytosolic phospholipase A2 catalytic domain"/>
    <property type="match status" value="1"/>
</dbReference>
<keyword evidence="7" id="KW-1185">Reference proteome</keyword>
<comment type="caution">
    <text evidence="4">Lacks conserved residue(s) required for the propagation of feature annotation.</text>
</comment>
<evidence type="ECO:0000256" key="4">
    <source>
        <dbReference type="PROSITE-ProRule" id="PRU01161"/>
    </source>
</evidence>
<dbReference type="GO" id="GO:0047499">
    <property type="term" value="F:calcium-independent phospholipase A2 activity"/>
    <property type="evidence" value="ECO:0007669"/>
    <property type="project" value="TreeGrafter"/>
</dbReference>
<feature type="short sequence motif" description="DGA/G" evidence="4">
    <location>
        <begin position="26"/>
        <end position="28"/>
    </location>
</feature>
<dbReference type="PANTHER" id="PTHR24185">
    <property type="entry name" value="CALCIUM-INDEPENDENT PHOSPHOLIPASE A2-GAMMA"/>
    <property type="match status" value="1"/>
</dbReference>
<dbReference type="InterPro" id="IPR016035">
    <property type="entry name" value="Acyl_Trfase/lysoPLipase"/>
</dbReference>
<evidence type="ECO:0000256" key="1">
    <source>
        <dbReference type="ARBA" id="ARBA00022801"/>
    </source>
</evidence>
<feature type="domain" description="PNPLA" evidence="5">
    <location>
        <begin position="1"/>
        <end position="39"/>
    </location>
</feature>
<gene>
    <name evidence="6" type="ORF">B0T21DRAFT_283861</name>
</gene>
<keyword evidence="2 4" id="KW-0442">Lipid degradation</keyword>
<feature type="active site" description="Proton acceptor" evidence="4">
    <location>
        <position position="26"/>
    </location>
</feature>
<evidence type="ECO:0000256" key="3">
    <source>
        <dbReference type="ARBA" id="ARBA00023098"/>
    </source>
</evidence>
<evidence type="ECO:0000313" key="6">
    <source>
        <dbReference type="EMBL" id="KAK0742161.1"/>
    </source>
</evidence>
<dbReference type="GO" id="GO:0046486">
    <property type="term" value="P:glycerolipid metabolic process"/>
    <property type="evidence" value="ECO:0007669"/>
    <property type="project" value="UniProtKB-ARBA"/>
</dbReference>
<dbReference type="GO" id="GO:0016020">
    <property type="term" value="C:membrane"/>
    <property type="evidence" value="ECO:0007669"/>
    <property type="project" value="TreeGrafter"/>
</dbReference>
<organism evidence="6 7">
    <name type="scientific">Apiosordaria backusii</name>
    <dbReference type="NCBI Taxonomy" id="314023"/>
    <lineage>
        <taxon>Eukaryota</taxon>
        <taxon>Fungi</taxon>
        <taxon>Dikarya</taxon>
        <taxon>Ascomycota</taxon>
        <taxon>Pezizomycotina</taxon>
        <taxon>Sordariomycetes</taxon>
        <taxon>Sordariomycetidae</taxon>
        <taxon>Sordariales</taxon>
        <taxon>Lasiosphaeriaceae</taxon>
        <taxon>Apiosordaria</taxon>
    </lineage>
</organism>
<evidence type="ECO:0000256" key="2">
    <source>
        <dbReference type="ARBA" id="ARBA00022963"/>
    </source>
</evidence>
<evidence type="ECO:0000313" key="7">
    <source>
        <dbReference type="Proteomes" id="UP001172159"/>
    </source>
</evidence>
<dbReference type="SUPFAM" id="SSF52151">
    <property type="entry name" value="FabD/lysophospholipase-like"/>
    <property type="match status" value="1"/>
</dbReference>
<dbReference type="GO" id="GO:0019369">
    <property type="term" value="P:arachidonate metabolic process"/>
    <property type="evidence" value="ECO:0007669"/>
    <property type="project" value="TreeGrafter"/>
</dbReference>
<reference evidence="6" key="1">
    <citation type="submission" date="2023-06" db="EMBL/GenBank/DDBJ databases">
        <title>Genome-scale phylogeny and comparative genomics of the fungal order Sordariales.</title>
        <authorList>
            <consortium name="Lawrence Berkeley National Laboratory"/>
            <person name="Hensen N."/>
            <person name="Bonometti L."/>
            <person name="Westerberg I."/>
            <person name="Brannstrom I.O."/>
            <person name="Guillou S."/>
            <person name="Cros-Aarteil S."/>
            <person name="Calhoun S."/>
            <person name="Haridas S."/>
            <person name="Kuo A."/>
            <person name="Mondo S."/>
            <person name="Pangilinan J."/>
            <person name="Riley R."/>
            <person name="Labutti K."/>
            <person name="Andreopoulos B."/>
            <person name="Lipzen A."/>
            <person name="Chen C."/>
            <person name="Yanf M."/>
            <person name="Daum C."/>
            <person name="Ng V."/>
            <person name="Clum A."/>
            <person name="Steindorff A."/>
            <person name="Ohm R."/>
            <person name="Martin F."/>
            <person name="Silar P."/>
            <person name="Natvig D."/>
            <person name="Lalanne C."/>
            <person name="Gautier V."/>
            <person name="Ament-Velasquez S.L."/>
            <person name="Kruys A."/>
            <person name="Hutchinson M.I."/>
            <person name="Powell A.J."/>
            <person name="Barry K."/>
            <person name="Miller A.N."/>
            <person name="Grigoriev I.V."/>
            <person name="Debuchy R."/>
            <person name="Gladieux P."/>
            <person name="Thoren M.H."/>
            <person name="Johannesson H."/>
        </authorList>
    </citation>
    <scope>NUCLEOTIDE SEQUENCE</scope>
    <source>
        <strain evidence="6">CBS 540.89</strain>
    </source>
</reference>
<sequence>SALATSAAPPYFKPYVQPETGKSFVDGGLHYNCPAWVVHHERQILWKDVQHQQPDILLSLGTGLGREPVVAQVLQPTKGGFVNLINIIRGIVQNQLNSEQAWYDYYAGVTNTNTAEDRQRHIRLNVLFEGMRPGLDKADQLGVLEATARSSAREDPKIRDAADRLVASSFYFEREGPVAKGRASTGK</sequence>
<dbReference type="EMBL" id="JAUKTV010000003">
    <property type="protein sequence ID" value="KAK0742161.1"/>
    <property type="molecule type" value="Genomic_DNA"/>
</dbReference>
<protein>
    <recommendedName>
        <fullName evidence="5">PNPLA domain-containing protein</fullName>
    </recommendedName>
</protein>
<dbReference type="InterPro" id="IPR002641">
    <property type="entry name" value="PNPLA_dom"/>
</dbReference>
<keyword evidence="3 4" id="KW-0443">Lipid metabolism</keyword>
<accession>A0AA40EMP4</accession>
<proteinExistence type="predicted"/>
<keyword evidence="1 4" id="KW-0378">Hydrolase</keyword>
<dbReference type="AlphaFoldDB" id="A0AA40EMP4"/>
<dbReference type="PANTHER" id="PTHR24185:SF1">
    <property type="entry name" value="CALCIUM-INDEPENDENT PHOSPHOLIPASE A2-GAMMA"/>
    <property type="match status" value="1"/>
</dbReference>
<dbReference type="GO" id="GO:0016042">
    <property type="term" value="P:lipid catabolic process"/>
    <property type="evidence" value="ECO:0007669"/>
    <property type="project" value="UniProtKB-UniRule"/>
</dbReference>
<evidence type="ECO:0000259" key="5">
    <source>
        <dbReference type="PROSITE" id="PS51635"/>
    </source>
</evidence>
<dbReference type="PROSITE" id="PS51635">
    <property type="entry name" value="PNPLA"/>
    <property type="match status" value="1"/>
</dbReference>